<gene>
    <name evidence="2" type="ORF">RRF57_000369</name>
</gene>
<proteinExistence type="predicted"/>
<protein>
    <submittedName>
        <fullName evidence="2">Uncharacterized protein</fullName>
    </submittedName>
</protein>
<evidence type="ECO:0000313" key="3">
    <source>
        <dbReference type="Proteomes" id="UP001305414"/>
    </source>
</evidence>
<name>A0AAN7Z2G4_9PEZI</name>
<feature type="region of interest" description="Disordered" evidence="1">
    <location>
        <begin position="67"/>
        <end position="90"/>
    </location>
</feature>
<dbReference type="Proteomes" id="UP001305414">
    <property type="component" value="Unassembled WGS sequence"/>
</dbReference>
<dbReference type="EMBL" id="JAWHQM010000001">
    <property type="protein sequence ID" value="KAK5624653.1"/>
    <property type="molecule type" value="Genomic_DNA"/>
</dbReference>
<evidence type="ECO:0000313" key="2">
    <source>
        <dbReference type="EMBL" id="KAK5624653.1"/>
    </source>
</evidence>
<keyword evidence="3" id="KW-1185">Reference proteome</keyword>
<evidence type="ECO:0000256" key="1">
    <source>
        <dbReference type="SAM" id="MobiDB-lite"/>
    </source>
</evidence>
<feature type="compositionally biased region" description="Basic and acidic residues" evidence="1">
    <location>
        <begin position="68"/>
        <end position="78"/>
    </location>
</feature>
<sequence length="112" mass="12131">MDRVRPIERGVRLAIDLDRVCKPERGDAVRGLYGRAAEGNSGELGEGGSVDRRIVGGFRLVSASFETTRSDGKGEERNSSILSVSGTGSITAHPNKFKYASCRCKQKLAPYK</sequence>
<accession>A0AAN7Z2G4</accession>
<comment type="caution">
    <text evidence="2">The sequence shown here is derived from an EMBL/GenBank/DDBJ whole genome shotgun (WGS) entry which is preliminary data.</text>
</comment>
<dbReference type="AlphaFoldDB" id="A0AAN7Z2G4"/>
<organism evidence="2 3">
    <name type="scientific">Xylaria bambusicola</name>
    <dbReference type="NCBI Taxonomy" id="326684"/>
    <lineage>
        <taxon>Eukaryota</taxon>
        <taxon>Fungi</taxon>
        <taxon>Dikarya</taxon>
        <taxon>Ascomycota</taxon>
        <taxon>Pezizomycotina</taxon>
        <taxon>Sordariomycetes</taxon>
        <taxon>Xylariomycetidae</taxon>
        <taxon>Xylariales</taxon>
        <taxon>Xylariaceae</taxon>
        <taxon>Xylaria</taxon>
    </lineage>
</organism>
<reference evidence="2 3" key="1">
    <citation type="submission" date="2023-10" db="EMBL/GenBank/DDBJ databases">
        <title>Draft genome sequence of Xylaria bambusicola isolate GMP-LS, the root and basal stem rot pathogen of sugarcane in Indonesia.</title>
        <authorList>
            <person name="Selvaraj P."/>
            <person name="Muralishankar V."/>
            <person name="Muruganantham S."/>
            <person name="Sp S."/>
            <person name="Haryani S."/>
            <person name="Lau K.J.X."/>
            <person name="Naqvi N.I."/>
        </authorList>
    </citation>
    <scope>NUCLEOTIDE SEQUENCE [LARGE SCALE GENOMIC DNA]</scope>
    <source>
        <strain evidence="2">GMP-LS</strain>
    </source>
</reference>
<feature type="compositionally biased region" description="Polar residues" evidence="1">
    <location>
        <begin position="79"/>
        <end position="90"/>
    </location>
</feature>